<dbReference type="Gramene" id="PGSC0003DMT400068903">
    <property type="protein sequence ID" value="PGSC0003DMT400068903"/>
    <property type="gene ID" value="PGSC0003DMG400026798"/>
</dbReference>
<dbReference type="HOGENOM" id="CLU_2042214_0_0_1"/>
<protein>
    <submittedName>
        <fullName evidence="3">Uncharacterized protein</fullName>
    </submittedName>
</protein>
<feature type="compositionally biased region" description="Polar residues" evidence="1">
    <location>
        <begin position="35"/>
        <end position="48"/>
    </location>
</feature>
<dbReference type="PaxDb" id="4113-PGSC0003DMT400068902"/>
<name>M1CJN0_SOLTU</name>
<dbReference type="AlphaFoldDB" id="M1CJN0"/>
<dbReference type="InParanoid" id="M1CJN0"/>
<organism evidence="3 4">
    <name type="scientific">Solanum tuberosum</name>
    <name type="common">Potato</name>
    <dbReference type="NCBI Taxonomy" id="4113"/>
    <lineage>
        <taxon>Eukaryota</taxon>
        <taxon>Viridiplantae</taxon>
        <taxon>Streptophyta</taxon>
        <taxon>Embryophyta</taxon>
        <taxon>Tracheophyta</taxon>
        <taxon>Spermatophyta</taxon>
        <taxon>Magnoliopsida</taxon>
        <taxon>eudicotyledons</taxon>
        <taxon>Gunneridae</taxon>
        <taxon>Pentapetalae</taxon>
        <taxon>asterids</taxon>
        <taxon>lamiids</taxon>
        <taxon>Solanales</taxon>
        <taxon>Solanaceae</taxon>
        <taxon>Solanoideae</taxon>
        <taxon>Solaneae</taxon>
        <taxon>Solanum</taxon>
    </lineage>
</organism>
<evidence type="ECO:0000313" key="4">
    <source>
        <dbReference type="Proteomes" id="UP000011115"/>
    </source>
</evidence>
<keyword evidence="4" id="KW-1185">Reference proteome</keyword>
<dbReference type="EnsemblPlants" id="PGSC0003DMT400068903">
    <property type="protein sequence ID" value="PGSC0003DMT400068903"/>
    <property type="gene ID" value="PGSC0003DMG400026798"/>
</dbReference>
<reference evidence="3" key="2">
    <citation type="submission" date="2015-06" db="UniProtKB">
        <authorList>
            <consortium name="EnsemblPlants"/>
        </authorList>
    </citation>
    <scope>IDENTIFICATION</scope>
    <source>
        <strain evidence="3">DM1-3 516 R44</strain>
    </source>
</reference>
<feature type="region of interest" description="Disordered" evidence="1">
    <location>
        <begin position="28"/>
        <end position="48"/>
    </location>
</feature>
<keyword evidence="2" id="KW-0472">Membrane</keyword>
<sequence>MWQAQKEHIVNPESAGANLAKDLRSLNLSERSKSPDNSPSRRQPNSEYQGFHFITSNNHCLVPGRCRRRSRSRLELGYHINITFFHMLIHIDTLIYTHCSTIVVHALLITIVGYRSARCNH</sequence>
<evidence type="ECO:0000256" key="1">
    <source>
        <dbReference type="SAM" id="MobiDB-lite"/>
    </source>
</evidence>
<evidence type="ECO:0000256" key="2">
    <source>
        <dbReference type="SAM" id="Phobius"/>
    </source>
</evidence>
<keyword evidence="2" id="KW-0812">Transmembrane</keyword>
<dbReference type="Gramene" id="PGSC0003DMT400068902">
    <property type="protein sequence ID" value="PGSC0003DMT400068902"/>
    <property type="gene ID" value="PGSC0003DMG400026798"/>
</dbReference>
<proteinExistence type="predicted"/>
<evidence type="ECO:0000313" key="3">
    <source>
        <dbReference type="EnsemblPlants" id="PGSC0003DMT400068902"/>
    </source>
</evidence>
<feature type="transmembrane region" description="Helical" evidence="2">
    <location>
        <begin position="95"/>
        <end position="114"/>
    </location>
</feature>
<reference evidence="4" key="1">
    <citation type="journal article" date="2011" name="Nature">
        <title>Genome sequence and analysis of the tuber crop potato.</title>
        <authorList>
            <consortium name="The Potato Genome Sequencing Consortium"/>
        </authorList>
    </citation>
    <scope>NUCLEOTIDE SEQUENCE [LARGE SCALE GENOMIC DNA]</scope>
    <source>
        <strain evidence="4">cv. DM1-3 516 R44</strain>
    </source>
</reference>
<keyword evidence="2" id="KW-1133">Transmembrane helix</keyword>
<dbReference type="Proteomes" id="UP000011115">
    <property type="component" value="Unassembled WGS sequence"/>
</dbReference>
<dbReference type="EnsemblPlants" id="PGSC0003DMT400068902">
    <property type="protein sequence ID" value="PGSC0003DMT400068902"/>
    <property type="gene ID" value="PGSC0003DMG400026798"/>
</dbReference>
<accession>M1CJN0</accession>